<organism evidence="2 3">
    <name type="scientific">Lonsdalea britannica</name>
    <dbReference type="NCBI Taxonomy" id="1082704"/>
    <lineage>
        <taxon>Bacteria</taxon>
        <taxon>Pseudomonadati</taxon>
        <taxon>Pseudomonadota</taxon>
        <taxon>Gammaproteobacteria</taxon>
        <taxon>Enterobacterales</taxon>
        <taxon>Pectobacteriaceae</taxon>
        <taxon>Lonsdalea</taxon>
    </lineage>
</organism>
<dbReference type="KEGG" id="lbq:CKQ53_14795"/>
<keyword evidence="3" id="KW-1185">Reference proteome</keyword>
<evidence type="ECO:0000313" key="3">
    <source>
        <dbReference type="Proteomes" id="UP000263881"/>
    </source>
</evidence>
<keyword evidence="1" id="KW-1133">Transmembrane helix</keyword>
<dbReference type="AlphaFoldDB" id="A0AAD0SHV9"/>
<keyword evidence="1" id="KW-0812">Transmembrane</keyword>
<sequence>MKSESLFAQCDSCGNLNKKNLTCCSTCGNKLKKSKKKIYISLSALAVILLLIIVSTDNPTSGNEPAVSSTVSSAVVKAKPASEIPHAETAFIALSDEVRDKFAMAKNELQKSVLRDERKEQLLNMRLTRVTDWVGTISELDTNNDGKGILTIKLSPILSVGTWNNELSDMGSHTLIEKNTALYNSLLSMSVGQKVIFSGEFFSSDEDAVQEKSMTIDGSLSEPEFLFKFKSIKPM</sequence>
<protein>
    <submittedName>
        <fullName evidence="2">Uncharacterized protein</fullName>
    </submittedName>
</protein>
<reference evidence="2 3" key="1">
    <citation type="submission" date="2017-08" db="EMBL/GenBank/DDBJ databases">
        <title>Comparative genomics of bacteria isolated from necrotic lesions of AOD affected trees.</title>
        <authorList>
            <person name="Doonan J."/>
            <person name="Denman S."/>
            <person name="McDonald J.E."/>
        </authorList>
    </citation>
    <scope>NUCLEOTIDE SEQUENCE [LARGE SCALE GENOMIC DNA]</scope>
    <source>
        <strain evidence="2 3">477</strain>
    </source>
</reference>
<evidence type="ECO:0000256" key="1">
    <source>
        <dbReference type="SAM" id="Phobius"/>
    </source>
</evidence>
<evidence type="ECO:0000313" key="2">
    <source>
        <dbReference type="EMBL" id="AXW88109.1"/>
    </source>
</evidence>
<feature type="transmembrane region" description="Helical" evidence="1">
    <location>
        <begin position="38"/>
        <end position="56"/>
    </location>
</feature>
<dbReference type="RefSeq" id="WP_094117541.1">
    <property type="nucleotide sequence ID" value="NZ_CP023009.1"/>
</dbReference>
<accession>A0AAD0SHV9</accession>
<keyword evidence="1" id="KW-0472">Membrane</keyword>
<gene>
    <name evidence="2" type="ORF">CKQ53_14795</name>
</gene>
<proteinExistence type="predicted"/>
<dbReference type="EMBL" id="CP023009">
    <property type="protein sequence ID" value="AXW88109.1"/>
    <property type="molecule type" value="Genomic_DNA"/>
</dbReference>
<dbReference type="Proteomes" id="UP000263881">
    <property type="component" value="Chromosome"/>
</dbReference>
<name>A0AAD0SHV9_9GAMM</name>